<dbReference type="Gene3D" id="3.90.830.10">
    <property type="entry name" value="Syntaxin Binding Protein 1, Chain A, domain 2"/>
    <property type="match status" value="1"/>
</dbReference>
<feature type="compositionally biased region" description="Basic residues" evidence="2">
    <location>
        <begin position="733"/>
        <end position="744"/>
    </location>
</feature>
<dbReference type="AlphaFoldDB" id="A0A9W9CU62"/>
<dbReference type="InterPro" id="IPR036045">
    <property type="entry name" value="Sec1-like_sf"/>
</dbReference>
<dbReference type="InterPro" id="IPR043154">
    <property type="entry name" value="Sec-1-like_dom1"/>
</dbReference>
<dbReference type="SUPFAM" id="SSF56815">
    <property type="entry name" value="Sec1/munc18-like (SM) proteins"/>
    <property type="match status" value="1"/>
</dbReference>
<dbReference type="OrthoDB" id="2228at2759"/>
<dbReference type="InterPro" id="IPR043127">
    <property type="entry name" value="Sec-1-like_dom3a"/>
</dbReference>
<dbReference type="Gene3D" id="1.25.40.60">
    <property type="match status" value="1"/>
</dbReference>
<sequence>MVVSFYQLQHDTIISKINEITGGEWMVLVIDDGSKKIIDNSIKEDDILNNSIANIERLEEKRDPNPGMDAIYLLSPQSHIVDTLVADLEKQRYQRAHLLWTDALPRTLRERISKSRGRGLIAGEDELSVDFFSRESHLVTFRDPWSFPVLYNPTCTDLVKEHMETLARKITNVCVTLGEYPKVRFYQPKDALHDAQVLCYHLARITQQTLDNHARRHQDYPPPSTRPQSVLLITDRSMDLMAPLVHEFTYQAMAHDVLPIKEGEKVTYHVKINQGQEEEDMELQEKDETWVENRHRHMKDTIDTLMTKFQKFVAETPGASSEGSAANLNMIKDMLASMPKFQELKAAYTLHLAMAEDCMNTFQAHKLPELQSVEQSLATGLDEDFRKPKNILQEVVRLCDDEAITPEDRLRLITAWLIYRYGVVAEDLKRLLAHAGLPQEKLPAIENMELLGARIIAPLKDDKKPPLPLFPVDTTQELNEEYGLIRYHSNVKHMLENLCKGELSAEVFPYTIPPESAQDDPAAVQNSLRAAKPSWANRTGASAARRQDNKQRIMVFMAGGATFSESRACYEVSEKFNRDVFLITSHMVPPKMFLRQVADLSVDRKRLDLPADRPKPRPAAWVFEPERPTPPPMNMYSQGAPGPGGFGGPGGPGAPQLPPKEGPMGGLPPGPGMRAPMGLPGRPGPVAPPTQAMGAMSMNSRPAPVSVPSNGDSAASYHSPSPSSESNKLEKKEKKKRNMFGFKK</sequence>
<dbReference type="Gene3D" id="3.40.50.2060">
    <property type="match status" value="1"/>
</dbReference>
<dbReference type="Proteomes" id="UP001140453">
    <property type="component" value="Unassembled WGS sequence"/>
</dbReference>
<feature type="region of interest" description="Disordered" evidence="2">
    <location>
        <begin position="608"/>
        <end position="744"/>
    </location>
</feature>
<feature type="compositionally biased region" description="Gly residues" evidence="2">
    <location>
        <begin position="641"/>
        <end position="653"/>
    </location>
</feature>
<evidence type="ECO:0000256" key="1">
    <source>
        <dbReference type="ARBA" id="ARBA00009884"/>
    </source>
</evidence>
<dbReference type="EMBL" id="JAPEVB010000005">
    <property type="protein sequence ID" value="KAJ4387212.1"/>
    <property type="molecule type" value="Genomic_DNA"/>
</dbReference>
<feature type="compositionally biased region" description="Polar residues" evidence="2">
    <location>
        <begin position="707"/>
        <end position="718"/>
    </location>
</feature>
<comment type="caution">
    <text evidence="3">The sequence shown here is derived from an EMBL/GenBank/DDBJ whole genome shotgun (WGS) entry which is preliminary data.</text>
</comment>
<dbReference type="InterPro" id="IPR027482">
    <property type="entry name" value="Sec1-like_dom2"/>
</dbReference>
<dbReference type="Pfam" id="PF00995">
    <property type="entry name" value="Sec1"/>
    <property type="match status" value="1"/>
</dbReference>
<evidence type="ECO:0000313" key="3">
    <source>
        <dbReference type="EMBL" id="KAJ4387212.1"/>
    </source>
</evidence>
<evidence type="ECO:0000256" key="2">
    <source>
        <dbReference type="SAM" id="MobiDB-lite"/>
    </source>
</evidence>
<proteinExistence type="inferred from homology"/>
<organism evidence="3 4">
    <name type="scientific">Gnomoniopsis smithogilvyi</name>
    <dbReference type="NCBI Taxonomy" id="1191159"/>
    <lineage>
        <taxon>Eukaryota</taxon>
        <taxon>Fungi</taxon>
        <taxon>Dikarya</taxon>
        <taxon>Ascomycota</taxon>
        <taxon>Pezizomycotina</taxon>
        <taxon>Sordariomycetes</taxon>
        <taxon>Sordariomycetidae</taxon>
        <taxon>Diaporthales</taxon>
        <taxon>Gnomoniaceae</taxon>
        <taxon>Gnomoniopsis</taxon>
    </lineage>
</organism>
<feature type="compositionally biased region" description="Pro residues" evidence="2">
    <location>
        <begin position="655"/>
        <end position="671"/>
    </location>
</feature>
<gene>
    <name evidence="3" type="primary">sec1</name>
    <name evidence="3" type="ORF">N0V93_007801</name>
</gene>
<dbReference type="PIRSF" id="PIRSF005715">
    <property type="entry name" value="VPS45_Sec1"/>
    <property type="match status" value="1"/>
</dbReference>
<accession>A0A9W9CU62</accession>
<dbReference type="GO" id="GO:0016192">
    <property type="term" value="P:vesicle-mediated transport"/>
    <property type="evidence" value="ECO:0007669"/>
    <property type="project" value="InterPro"/>
</dbReference>
<protein>
    <submittedName>
        <fullName evidence="3">Syntaxin binding protein 1</fullName>
    </submittedName>
</protein>
<evidence type="ECO:0000313" key="4">
    <source>
        <dbReference type="Proteomes" id="UP001140453"/>
    </source>
</evidence>
<comment type="similarity">
    <text evidence="1">Belongs to the STXBP/unc-18/SEC1 family.</text>
</comment>
<reference evidence="3" key="1">
    <citation type="submission" date="2022-10" db="EMBL/GenBank/DDBJ databases">
        <title>Tapping the CABI collections for fungal endophytes: first genome assemblies for Collariella, Neodidymelliopsis, Ascochyta clinopodiicola, Didymella pomorum, Didymosphaeria variabile, Neocosmospora piperis and Neocucurbitaria cava.</title>
        <authorList>
            <person name="Hill R."/>
        </authorList>
    </citation>
    <scope>NUCLEOTIDE SEQUENCE</scope>
    <source>
        <strain evidence="3">IMI 355082</strain>
    </source>
</reference>
<dbReference type="Gene3D" id="3.40.50.1910">
    <property type="match status" value="1"/>
</dbReference>
<dbReference type="PANTHER" id="PTHR11679">
    <property type="entry name" value="VESICLE PROTEIN SORTING-ASSOCIATED"/>
    <property type="match status" value="1"/>
</dbReference>
<dbReference type="InterPro" id="IPR001619">
    <property type="entry name" value="Sec1-like"/>
</dbReference>
<keyword evidence="4" id="KW-1185">Reference proteome</keyword>
<name>A0A9W9CU62_9PEZI</name>